<keyword evidence="1" id="KW-0540">Nuclease</keyword>
<keyword evidence="1" id="KW-0378">Hydrolase</keyword>
<evidence type="ECO:0000313" key="1">
    <source>
        <dbReference type="EMBL" id="QGJ94865.1"/>
    </source>
</evidence>
<dbReference type="Gene3D" id="3.40.1800.10">
    <property type="entry name" value="His-Me finger endonucleases"/>
    <property type="match status" value="1"/>
</dbReference>
<protein>
    <submittedName>
        <fullName evidence="1">HNH endonuclease</fullName>
    </submittedName>
</protein>
<dbReference type="Pfam" id="PF02945">
    <property type="entry name" value="Endonuclease_7"/>
    <property type="match status" value="1"/>
</dbReference>
<sequence>MPDVAAKPSVQCKDCAAAGITRPRKVHQVKVKGQLRDAPGKRCREHFYARRKVVRQRSRDLRIEDVYTLSPEEFEELFIFQGRCCFICEKAKGKTRALHVDHDHTIEDRRESIRGLLCSTCNRILLGRYTIAMLLRAIDYQLDPPAQRYFRAKERAREIEEAGRAA</sequence>
<evidence type="ECO:0000313" key="2">
    <source>
        <dbReference type="Proteomes" id="UP000423065"/>
    </source>
</evidence>
<proteinExistence type="predicted"/>
<dbReference type="Proteomes" id="UP000423065">
    <property type="component" value="Segment"/>
</dbReference>
<dbReference type="EMBL" id="MN586040">
    <property type="protein sequence ID" value="QGJ94865.1"/>
    <property type="molecule type" value="Genomic_DNA"/>
</dbReference>
<dbReference type="InterPro" id="IPR044925">
    <property type="entry name" value="His-Me_finger_sf"/>
</dbReference>
<dbReference type="InterPro" id="IPR038563">
    <property type="entry name" value="Endonuclease_7_sf"/>
</dbReference>
<keyword evidence="2" id="KW-1185">Reference proteome</keyword>
<accession>A0A649VS84</accession>
<dbReference type="SUPFAM" id="SSF54060">
    <property type="entry name" value="His-Me finger endonucleases"/>
    <property type="match status" value="1"/>
</dbReference>
<reference evidence="1 2" key="1">
    <citation type="submission" date="2019-10" db="EMBL/GenBank/DDBJ databases">
        <authorList>
            <person name="Garlena R.A."/>
            <person name="Russell D.A."/>
            <person name="Pope W.H."/>
            <person name="Jacobs-Sera D."/>
            <person name="Hatfull G.F."/>
        </authorList>
    </citation>
    <scope>NUCLEOTIDE SEQUENCE [LARGE SCALE GENOMIC DNA]</scope>
</reference>
<dbReference type="KEGG" id="vg:64766711"/>
<dbReference type="RefSeq" id="YP_010059478.1">
    <property type="nucleotide sequence ID" value="NC_054726.1"/>
</dbReference>
<dbReference type="GO" id="GO:0004519">
    <property type="term" value="F:endonuclease activity"/>
    <property type="evidence" value="ECO:0007669"/>
    <property type="project" value="UniProtKB-KW"/>
</dbReference>
<dbReference type="InterPro" id="IPR004211">
    <property type="entry name" value="Endonuclease_7"/>
</dbReference>
<organism evidence="1 2">
    <name type="scientific">Gordonia phage Stormageddon</name>
    <dbReference type="NCBI Taxonomy" id="2656541"/>
    <lineage>
        <taxon>Viruses</taxon>
        <taxon>Duplodnaviria</taxon>
        <taxon>Heunggongvirae</taxon>
        <taxon>Uroviricota</taxon>
        <taxon>Caudoviricetes</taxon>
        <taxon>Stormageddonvirus</taxon>
        <taxon>Stormageddonvirus Stormageddon</taxon>
    </lineage>
</organism>
<gene>
    <name evidence="1" type="primary">2</name>
    <name evidence="1" type="ORF">SEA_STORMAGEDDON_2</name>
</gene>
<keyword evidence="1" id="KW-0255">Endonuclease</keyword>
<dbReference type="GeneID" id="64766711"/>
<name>A0A649VS84_9CAUD</name>